<proteinExistence type="inferred from homology"/>
<comment type="similarity">
    <text evidence="2">Belongs to the peptidase C26 family.</text>
</comment>
<comment type="caution">
    <text evidence="9">The sequence shown here is derived from an EMBL/GenBank/DDBJ whole genome shotgun (WGS) entry which is preliminary data.</text>
</comment>
<dbReference type="AlphaFoldDB" id="A0AAU9XPL6"/>
<evidence type="ECO:0000256" key="3">
    <source>
        <dbReference type="ARBA" id="ARBA00022525"/>
    </source>
</evidence>
<protein>
    <recommendedName>
        <fullName evidence="7">folate gamma-glutamyl hydrolase</fullName>
        <ecNumber evidence="7">3.4.19.9</ecNumber>
    </recommendedName>
</protein>
<dbReference type="PANTHER" id="PTHR11315:SF0">
    <property type="entry name" value="FOLATE GAMMA-GLUTAMYL HYDROLASE"/>
    <property type="match status" value="1"/>
</dbReference>
<evidence type="ECO:0000256" key="6">
    <source>
        <dbReference type="PIRSR" id="PIRSR615527-1"/>
    </source>
</evidence>
<sequence length="349" mass="40141">MKEEKITKIAFLLMVAQISLAVEFETFAAFSNHKQGKSRIMKGHSFIIVSYLCFTEGVLAQETDGNVTKFGSQLIAATYAKFIESAGGRMVPIFINSTAKEIEKLFYSINGAIYPGGHRLLHHTNYTRVGKQILELAMKAYDKGDIFPIWGECLGLELLSMLVAGRDLRVGQLDHEFFSEVDAKNVSLKLILPRNYKTTSLWKFAPRHVVKFLQNNNAAYNNHRKAITLQNYGKYRRLNAFFRIVSTSKDRHGVEFISTMEGKRYPVYLFHWHPAKSQFEWRRDLDINHSLADVLSGQYFANFLIQKGELGKRFYNSSLLSEEEMASLIYNYKPTAVQDYLPFIQAYFF</sequence>
<feature type="active site" evidence="7">
    <location>
        <position position="273"/>
    </location>
</feature>
<evidence type="ECO:0000256" key="7">
    <source>
        <dbReference type="PROSITE-ProRule" id="PRU00607"/>
    </source>
</evidence>
<dbReference type="GO" id="GO:0005773">
    <property type="term" value="C:vacuole"/>
    <property type="evidence" value="ECO:0007669"/>
    <property type="project" value="TreeGrafter"/>
</dbReference>
<name>A0AAU9XPL6_9CNID</name>
<dbReference type="PROSITE" id="PS51273">
    <property type="entry name" value="GATASE_TYPE_1"/>
    <property type="match status" value="1"/>
</dbReference>
<dbReference type="GO" id="GO:0046900">
    <property type="term" value="P:tetrahydrofolylpolyglutamate metabolic process"/>
    <property type="evidence" value="ECO:0007669"/>
    <property type="project" value="TreeGrafter"/>
</dbReference>
<evidence type="ECO:0000256" key="2">
    <source>
        <dbReference type="ARBA" id="ARBA00011083"/>
    </source>
</evidence>
<dbReference type="Gene3D" id="3.40.50.880">
    <property type="match status" value="1"/>
</dbReference>
<evidence type="ECO:0000313" key="9">
    <source>
        <dbReference type="EMBL" id="CAH3154880.1"/>
    </source>
</evidence>
<dbReference type="FunFam" id="3.40.50.880:FF:000024">
    <property type="entry name" value="Folate gamma-glutamyl hydrolase"/>
    <property type="match status" value="1"/>
</dbReference>
<dbReference type="PROSITE" id="PS51275">
    <property type="entry name" value="PEPTIDASE_C26_GGH"/>
    <property type="match status" value="1"/>
</dbReference>
<dbReference type="PANTHER" id="PTHR11315">
    <property type="entry name" value="PROTEASE FAMILY C26 GAMMA-GLUTAMYL HYDROLASE"/>
    <property type="match status" value="1"/>
</dbReference>
<evidence type="ECO:0000256" key="4">
    <source>
        <dbReference type="ARBA" id="ARBA00022729"/>
    </source>
</evidence>
<dbReference type="GO" id="GO:0005576">
    <property type="term" value="C:extracellular region"/>
    <property type="evidence" value="ECO:0007669"/>
    <property type="project" value="UniProtKB-SubCell"/>
</dbReference>
<keyword evidence="3" id="KW-0964">Secreted</keyword>
<dbReference type="GO" id="GO:0034722">
    <property type="term" value="F:gamma-glutamyl-peptidase activity"/>
    <property type="evidence" value="ECO:0007669"/>
    <property type="project" value="UniProtKB-UniRule"/>
</dbReference>
<gene>
    <name evidence="9" type="ORF">PMEA_00027771</name>
</gene>
<keyword evidence="10" id="KW-1185">Reference proteome</keyword>
<dbReference type="InterPro" id="IPR029062">
    <property type="entry name" value="Class_I_gatase-like"/>
</dbReference>
<dbReference type="SUPFAM" id="SSF52317">
    <property type="entry name" value="Class I glutamine amidotransferase-like"/>
    <property type="match status" value="1"/>
</dbReference>
<keyword evidence="4 8" id="KW-0732">Signal</keyword>
<organism evidence="9 10">
    <name type="scientific">Pocillopora meandrina</name>
    <dbReference type="NCBI Taxonomy" id="46732"/>
    <lineage>
        <taxon>Eukaryota</taxon>
        <taxon>Metazoa</taxon>
        <taxon>Cnidaria</taxon>
        <taxon>Anthozoa</taxon>
        <taxon>Hexacorallia</taxon>
        <taxon>Scleractinia</taxon>
        <taxon>Astrocoeniina</taxon>
        <taxon>Pocilloporidae</taxon>
        <taxon>Pocillopora</taxon>
    </lineage>
</organism>
<accession>A0AAU9XPL6</accession>
<evidence type="ECO:0000256" key="8">
    <source>
        <dbReference type="SAM" id="SignalP"/>
    </source>
</evidence>
<feature type="active site" description="Nucleophile" evidence="6 7">
    <location>
        <position position="153"/>
    </location>
</feature>
<dbReference type="EMBL" id="CALNXJ010000056">
    <property type="protein sequence ID" value="CAH3154880.1"/>
    <property type="molecule type" value="Genomic_DNA"/>
</dbReference>
<dbReference type="Proteomes" id="UP001159428">
    <property type="component" value="Unassembled WGS sequence"/>
</dbReference>
<evidence type="ECO:0000313" key="10">
    <source>
        <dbReference type="Proteomes" id="UP001159428"/>
    </source>
</evidence>
<comment type="catalytic activity">
    <reaction evidence="7">
        <text>(6S)-5,6,7,8-tetrahydrofolyl-(gamma-L-Glu)(n) + (n-1) H2O = (6S)-5,6,7,8-tetrahydrofolate + (n-1) L-glutamate</text>
        <dbReference type="Rhea" id="RHEA:56784"/>
        <dbReference type="Rhea" id="RHEA-COMP:14738"/>
        <dbReference type="ChEBI" id="CHEBI:15377"/>
        <dbReference type="ChEBI" id="CHEBI:29985"/>
        <dbReference type="ChEBI" id="CHEBI:57453"/>
        <dbReference type="ChEBI" id="CHEBI:141005"/>
        <dbReference type="EC" id="3.4.19.9"/>
    </reaction>
</comment>
<dbReference type="InterPro" id="IPR015527">
    <property type="entry name" value="Pept_C26_g-glut_hydrolase"/>
</dbReference>
<dbReference type="InterPro" id="IPR011697">
    <property type="entry name" value="Peptidase_C26"/>
</dbReference>
<evidence type="ECO:0000256" key="5">
    <source>
        <dbReference type="ARBA" id="ARBA00022801"/>
    </source>
</evidence>
<feature type="signal peptide" evidence="8">
    <location>
        <begin position="1"/>
        <end position="21"/>
    </location>
</feature>
<keyword evidence="5 7" id="KW-0378">Hydrolase</keyword>
<comment type="subcellular location">
    <subcellularLocation>
        <location evidence="1">Secreted</location>
        <location evidence="1">Extracellular space</location>
    </subcellularLocation>
</comment>
<feature type="chain" id="PRO_5043505128" description="folate gamma-glutamyl hydrolase" evidence="8">
    <location>
        <begin position="22"/>
        <end position="349"/>
    </location>
</feature>
<evidence type="ECO:0000256" key="1">
    <source>
        <dbReference type="ARBA" id="ARBA00004239"/>
    </source>
</evidence>
<feature type="active site" description="Proton donor" evidence="6">
    <location>
        <position position="273"/>
    </location>
</feature>
<dbReference type="EC" id="3.4.19.9" evidence="7"/>
<dbReference type="Pfam" id="PF07722">
    <property type="entry name" value="Peptidase_C26"/>
    <property type="match status" value="1"/>
</dbReference>
<reference evidence="9 10" key="1">
    <citation type="submission" date="2022-05" db="EMBL/GenBank/DDBJ databases">
        <authorList>
            <consortium name="Genoscope - CEA"/>
            <person name="William W."/>
        </authorList>
    </citation>
    <scope>NUCLEOTIDE SEQUENCE [LARGE SCALE GENOMIC DNA]</scope>
</reference>